<evidence type="ECO:0000313" key="2">
    <source>
        <dbReference type="Proteomes" id="UP001150581"/>
    </source>
</evidence>
<gene>
    <name evidence="1" type="ORF">LPJ66_003999</name>
</gene>
<organism evidence="1 2">
    <name type="scientific">Kickxella alabastrina</name>
    <dbReference type="NCBI Taxonomy" id="61397"/>
    <lineage>
        <taxon>Eukaryota</taxon>
        <taxon>Fungi</taxon>
        <taxon>Fungi incertae sedis</taxon>
        <taxon>Zoopagomycota</taxon>
        <taxon>Kickxellomycotina</taxon>
        <taxon>Kickxellomycetes</taxon>
        <taxon>Kickxellales</taxon>
        <taxon>Kickxellaceae</taxon>
        <taxon>Kickxella</taxon>
    </lineage>
</organism>
<keyword evidence="2" id="KW-1185">Reference proteome</keyword>
<protein>
    <submittedName>
        <fullName evidence="1">Uncharacterized protein</fullName>
    </submittedName>
</protein>
<sequence length="100" mass="11712">MTVARSEILKLYRSSLKAAQQFETYNFRKYFYRRTHDRFHDVLGRADGVSGIEADKALQEARSELKVMQRQALVNRLFAHNRTVIELDPQYASGARRYGE</sequence>
<dbReference type="EMBL" id="JANBPG010000448">
    <property type="protein sequence ID" value="KAJ1896428.1"/>
    <property type="molecule type" value="Genomic_DNA"/>
</dbReference>
<reference evidence="1" key="1">
    <citation type="submission" date="2022-07" db="EMBL/GenBank/DDBJ databases">
        <title>Phylogenomic reconstructions and comparative analyses of Kickxellomycotina fungi.</title>
        <authorList>
            <person name="Reynolds N.K."/>
            <person name="Stajich J.E."/>
            <person name="Barry K."/>
            <person name="Grigoriev I.V."/>
            <person name="Crous P."/>
            <person name="Smith M.E."/>
        </authorList>
    </citation>
    <scope>NUCLEOTIDE SEQUENCE</scope>
    <source>
        <strain evidence="1">Benny 63K</strain>
    </source>
</reference>
<comment type="caution">
    <text evidence="1">The sequence shown here is derived from an EMBL/GenBank/DDBJ whole genome shotgun (WGS) entry which is preliminary data.</text>
</comment>
<evidence type="ECO:0000313" key="1">
    <source>
        <dbReference type="EMBL" id="KAJ1896428.1"/>
    </source>
</evidence>
<accession>A0ACC1IJX7</accession>
<proteinExistence type="predicted"/>
<dbReference type="Proteomes" id="UP001150581">
    <property type="component" value="Unassembled WGS sequence"/>
</dbReference>
<name>A0ACC1IJX7_9FUNG</name>